<gene>
    <name evidence="1" type="ORF">NM688_g5518</name>
</gene>
<proteinExistence type="predicted"/>
<comment type="caution">
    <text evidence="1">The sequence shown here is derived from an EMBL/GenBank/DDBJ whole genome shotgun (WGS) entry which is preliminary data.</text>
</comment>
<dbReference type="EMBL" id="JANHOG010001025">
    <property type="protein sequence ID" value="KAJ3546407.1"/>
    <property type="molecule type" value="Genomic_DNA"/>
</dbReference>
<dbReference type="Proteomes" id="UP001148662">
    <property type="component" value="Unassembled WGS sequence"/>
</dbReference>
<organism evidence="1 2">
    <name type="scientific">Phlebia brevispora</name>
    <dbReference type="NCBI Taxonomy" id="194682"/>
    <lineage>
        <taxon>Eukaryota</taxon>
        <taxon>Fungi</taxon>
        <taxon>Dikarya</taxon>
        <taxon>Basidiomycota</taxon>
        <taxon>Agaricomycotina</taxon>
        <taxon>Agaricomycetes</taxon>
        <taxon>Polyporales</taxon>
        <taxon>Meruliaceae</taxon>
        <taxon>Phlebia</taxon>
    </lineage>
</organism>
<evidence type="ECO:0000313" key="2">
    <source>
        <dbReference type="Proteomes" id="UP001148662"/>
    </source>
</evidence>
<accession>A0ACC1SU26</accession>
<evidence type="ECO:0000313" key="1">
    <source>
        <dbReference type="EMBL" id="KAJ3546407.1"/>
    </source>
</evidence>
<sequence length="387" mass="42739">MHRHHHSAGHPRRPVRRPFSSPASQGYTLPAIRTQGVGRTPLTPVQLTSPHAVVTPTSAGSSTFSLSAFPAPPQSNPVWRSAAPQSPIRQNGPKMSLPTDPHQEDDQNYTNGPSIAVSAPDDLPQPGVPQICLPGSDDSDFVQGPSIVVGNPGIAAPNIPGFDSKMYHQLRPVVEVDDYPPCLGCGALIIGDAVNAMNGRWHPRCYRCCVCHESLEMLAPIEHEGRLYCTLDYHEKFSPRCYHCNTVIVDPTYITLNDREMGTRTYHDQHFFCSECGDPFVTPGMKVRTFEGDGPFEGAEVGAAFTVFHGFPYCSKCHARLRWPKCKKCKKSMAPDSDIIEALGAKWCSDCFVCTGCQSPFRNGRLFMRENKPFCQDCFEIIIKSEM</sequence>
<reference evidence="1" key="1">
    <citation type="submission" date="2022-07" db="EMBL/GenBank/DDBJ databases">
        <title>Genome Sequence of Phlebia brevispora.</title>
        <authorList>
            <person name="Buettner E."/>
        </authorList>
    </citation>
    <scope>NUCLEOTIDE SEQUENCE</scope>
    <source>
        <strain evidence="1">MPL23</strain>
    </source>
</reference>
<keyword evidence="2" id="KW-1185">Reference proteome</keyword>
<protein>
    <submittedName>
        <fullName evidence="1">Uncharacterized protein</fullName>
    </submittedName>
</protein>
<name>A0ACC1SU26_9APHY</name>